<evidence type="ECO:0000256" key="13">
    <source>
        <dbReference type="ARBA" id="ARBA00023242"/>
    </source>
</evidence>
<dbReference type="SUPFAM" id="SSF88723">
    <property type="entry name" value="PIN domain-like"/>
    <property type="match status" value="1"/>
</dbReference>
<dbReference type="SMART" id="SM00484">
    <property type="entry name" value="XPGI"/>
    <property type="match status" value="1"/>
</dbReference>
<dbReference type="SMART" id="SM00279">
    <property type="entry name" value="HhH2"/>
    <property type="match status" value="1"/>
</dbReference>
<dbReference type="InterPro" id="IPR029060">
    <property type="entry name" value="PIN-like_dom_sf"/>
</dbReference>
<dbReference type="CDD" id="cd09907">
    <property type="entry name" value="H3TH_FEN1-Euk"/>
    <property type="match status" value="1"/>
</dbReference>
<evidence type="ECO:0000256" key="11">
    <source>
        <dbReference type="ARBA" id="ARBA00023128"/>
    </source>
</evidence>
<dbReference type="GeneID" id="14904385"/>
<dbReference type="Gene3D" id="3.40.50.1010">
    <property type="entry name" value="5'-nuclease"/>
    <property type="match status" value="1"/>
</dbReference>
<keyword evidence="7" id="KW-0227">DNA damage</keyword>
<keyword evidence="8" id="KW-0378">Hydrolase</keyword>
<evidence type="ECO:0000256" key="8">
    <source>
        <dbReference type="ARBA" id="ARBA00022801"/>
    </source>
</evidence>
<evidence type="ECO:0000256" key="14">
    <source>
        <dbReference type="ARBA" id="ARBA00034726"/>
    </source>
</evidence>
<feature type="domain" description="XPG-I" evidence="15">
    <location>
        <begin position="126"/>
        <end position="195"/>
    </location>
</feature>
<dbReference type="PANTHER" id="PTHR11081">
    <property type="entry name" value="FLAP ENDONUCLEASE FAMILY MEMBER"/>
    <property type="match status" value="1"/>
</dbReference>
<reference evidence="16 17" key="1">
    <citation type="submission" date="2011-07" db="EMBL/GenBank/DDBJ databases">
        <authorList>
            <person name="Coyne R."/>
            <person name="Brami D."/>
            <person name="Johnson J."/>
            <person name="Hostetler J."/>
            <person name="Hannick L."/>
            <person name="Clark T."/>
            <person name="Cassidy-Hanley D."/>
            <person name="Inman J."/>
        </authorList>
    </citation>
    <scope>NUCLEOTIDE SEQUENCE [LARGE SCALE GENOMIC DNA]</scope>
    <source>
        <strain evidence="16 17">G5</strain>
    </source>
</reference>
<protein>
    <recommendedName>
        <fullName evidence="15">XPG-I domain-containing protein</fullName>
    </recommendedName>
</protein>
<evidence type="ECO:0000256" key="3">
    <source>
        <dbReference type="ARBA" id="ARBA00022705"/>
    </source>
</evidence>
<dbReference type="RefSeq" id="XP_004027650.1">
    <property type="nucleotide sequence ID" value="XM_004027601.1"/>
</dbReference>
<dbReference type="InterPro" id="IPR008918">
    <property type="entry name" value="HhH2"/>
</dbReference>
<dbReference type="GO" id="GO:0046872">
    <property type="term" value="F:metal ion binding"/>
    <property type="evidence" value="ECO:0007669"/>
    <property type="project" value="UniProtKB-KW"/>
</dbReference>
<accession>G0R2J3</accession>
<dbReference type="GO" id="GO:0006260">
    <property type="term" value="P:DNA replication"/>
    <property type="evidence" value="ECO:0007669"/>
    <property type="project" value="UniProtKB-KW"/>
</dbReference>
<dbReference type="GO" id="GO:0008409">
    <property type="term" value="F:5'-3' exonuclease activity"/>
    <property type="evidence" value="ECO:0007669"/>
    <property type="project" value="TreeGrafter"/>
</dbReference>
<evidence type="ECO:0000256" key="10">
    <source>
        <dbReference type="ARBA" id="ARBA00022842"/>
    </source>
</evidence>
<dbReference type="OrthoDB" id="1937206at2759"/>
<evidence type="ECO:0000259" key="15">
    <source>
        <dbReference type="SMART" id="SM00484"/>
    </source>
</evidence>
<comment type="cofactor">
    <cofactor evidence="1">
        <name>Mg(2+)</name>
        <dbReference type="ChEBI" id="CHEBI:18420"/>
    </cofactor>
</comment>
<evidence type="ECO:0000256" key="4">
    <source>
        <dbReference type="ARBA" id="ARBA00022722"/>
    </source>
</evidence>
<comment type="similarity">
    <text evidence="14">Belongs to the XPG/RAD2 endonuclease family. FEN1 subfamily.</text>
</comment>
<keyword evidence="5" id="KW-0479">Metal-binding</keyword>
<dbReference type="FunFam" id="1.10.150.20:FF:000009">
    <property type="entry name" value="Flap endonuclease 1"/>
    <property type="match status" value="1"/>
</dbReference>
<dbReference type="Pfam" id="PF00867">
    <property type="entry name" value="XPG_I"/>
    <property type="match status" value="1"/>
</dbReference>
<keyword evidence="13" id="KW-0539">Nucleus</keyword>
<dbReference type="SUPFAM" id="SSF47807">
    <property type="entry name" value="5' to 3' exonuclease, C-terminal subdomain"/>
    <property type="match status" value="1"/>
</dbReference>
<keyword evidence="2" id="KW-0597">Phosphoprotein</keyword>
<name>G0R2J3_ICHMU</name>
<dbReference type="InterPro" id="IPR006086">
    <property type="entry name" value="XPG-I_dom"/>
</dbReference>
<keyword evidence="12" id="KW-0234">DNA repair</keyword>
<dbReference type="InParanoid" id="G0R2J3"/>
<keyword evidence="11" id="KW-0496">Mitochondrion</keyword>
<dbReference type="InterPro" id="IPR006084">
    <property type="entry name" value="XPG/Rad2"/>
</dbReference>
<dbReference type="AlphaFoldDB" id="G0R2J3"/>
<keyword evidence="10" id="KW-0460">Magnesium</keyword>
<dbReference type="GO" id="GO:0006281">
    <property type="term" value="P:DNA repair"/>
    <property type="evidence" value="ECO:0007669"/>
    <property type="project" value="UniProtKB-KW"/>
</dbReference>
<dbReference type="STRING" id="857967.G0R2J3"/>
<keyword evidence="9" id="KW-0269">Exonuclease</keyword>
<evidence type="ECO:0000256" key="6">
    <source>
        <dbReference type="ARBA" id="ARBA00022759"/>
    </source>
</evidence>
<gene>
    <name evidence="16" type="ORF">IMG5_178850</name>
</gene>
<keyword evidence="3" id="KW-0235">DNA replication</keyword>
<evidence type="ECO:0000313" key="17">
    <source>
        <dbReference type="Proteomes" id="UP000008983"/>
    </source>
</evidence>
<evidence type="ECO:0000256" key="1">
    <source>
        <dbReference type="ARBA" id="ARBA00001946"/>
    </source>
</evidence>
<evidence type="ECO:0000256" key="7">
    <source>
        <dbReference type="ARBA" id="ARBA00022763"/>
    </source>
</evidence>
<evidence type="ECO:0000313" key="16">
    <source>
        <dbReference type="EMBL" id="EGR28305.1"/>
    </source>
</evidence>
<evidence type="ECO:0000256" key="2">
    <source>
        <dbReference type="ARBA" id="ARBA00022553"/>
    </source>
</evidence>
<dbReference type="eggNOG" id="KOG2519">
    <property type="taxonomic scope" value="Eukaryota"/>
</dbReference>
<dbReference type="GO" id="GO:0003677">
    <property type="term" value="F:DNA binding"/>
    <property type="evidence" value="ECO:0007669"/>
    <property type="project" value="InterPro"/>
</dbReference>
<dbReference type="InterPro" id="IPR036279">
    <property type="entry name" value="5-3_exonuclease_C_sf"/>
</dbReference>
<organism evidence="16 17">
    <name type="scientific">Ichthyophthirius multifiliis</name>
    <name type="common">White spot disease agent</name>
    <name type="synonym">Ich</name>
    <dbReference type="NCBI Taxonomy" id="5932"/>
    <lineage>
        <taxon>Eukaryota</taxon>
        <taxon>Sar</taxon>
        <taxon>Alveolata</taxon>
        <taxon>Ciliophora</taxon>
        <taxon>Intramacronucleata</taxon>
        <taxon>Oligohymenophorea</taxon>
        <taxon>Hymenostomatida</taxon>
        <taxon>Ophryoglenina</taxon>
        <taxon>Ichthyophthirius</taxon>
    </lineage>
</organism>
<evidence type="ECO:0000256" key="12">
    <source>
        <dbReference type="ARBA" id="ARBA00023204"/>
    </source>
</evidence>
<dbReference type="GO" id="GO:0017108">
    <property type="term" value="F:5'-flap endonuclease activity"/>
    <property type="evidence" value="ECO:0007669"/>
    <property type="project" value="TreeGrafter"/>
</dbReference>
<evidence type="ECO:0000256" key="9">
    <source>
        <dbReference type="ARBA" id="ARBA00022839"/>
    </source>
</evidence>
<dbReference type="PRINTS" id="PR00853">
    <property type="entry name" value="XPGRADSUPER"/>
</dbReference>
<keyword evidence="17" id="KW-1185">Reference proteome</keyword>
<dbReference type="EMBL" id="GL984267">
    <property type="protein sequence ID" value="EGR28305.1"/>
    <property type="molecule type" value="Genomic_DNA"/>
</dbReference>
<proteinExistence type="inferred from homology"/>
<keyword evidence="4" id="KW-0540">Nuclease</keyword>
<keyword evidence="6" id="KW-0255">Endonuclease</keyword>
<evidence type="ECO:0000256" key="5">
    <source>
        <dbReference type="ARBA" id="ARBA00022723"/>
    </source>
</evidence>
<dbReference type="PANTHER" id="PTHR11081:SF9">
    <property type="entry name" value="FLAP ENDONUCLEASE 1"/>
    <property type="match status" value="1"/>
</dbReference>
<dbReference type="Proteomes" id="UP000008983">
    <property type="component" value="Unassembled WGS sequence"/>
</dbReference>
<dbReference type="Gene3D" id="1.10.150.20">
    <property type="entry name" value="5' to 3' exonuclease, C-terminal subdomain"/>
    <property type="match status" value="1"/>
</dbReference>
<sequence>MIQNNIKEKQQQMMHQQQCINFYLKLVVQNNFKQKIQLIKMEIKQHIQQVYLIELFRLQKIKQIQYGYLMEILLFLNLKKQKQKFDALEKQQKFLENQNMVQALKMEQRNIFITQEMKNDAIKMLKLLGFPVIEAPGEAEAQCAALTKTGQVFATVTEDMDALTFGTTILLRGLNSKKEPIVEINHYQMLKELEFSENQFIDLCILCGCDYLEKIEGIGPVNAYKLIKEFKNLENTINFIEKKQNRFIIPKNYNFQEVRNLFQKPEIENVEKIEIKWQKPNLEKLNQFLVQEKGFNQERILKQINRIFYKTIIFINEKNLKS</sequence>